<dbReference type="GeneID" id="14888179"/>
<organism evidence="1 2">
    <name type="scientific">Entamoeba invadens IP1</name>
    <dbReference type="NCBI Taxonomy" id="370355"/>
    <lineage>
        <taxon>Eukaryota</taxon>
        <taxon>Amoebozoa</taxon>
        <taxon>Evosea</taxon>
        <taxon>Archamoebae</taxon>
        <taxon>Mastigamoebida</taxon>
        <taxon>Entamoebidae</taxon>
        <taxon>Entamoeba</taxon>
    </lineage>
</organism>
<dbReference type="AlphaFoldDB" id="A0A0A1U4K6"/>
<evidence type="ECO:0000313" key="2">
    <source>
        <dbReference type="Proteomes" id="UP000014680"/>
    </source>
</evidence>
<dbReference type="Proteomes" id="UP000014680">
    <property type="component" value="Unassembled WGS sequence"/>
</dbReference>
<dbReference type="PANTHER" id="PTHR34070:SF1">
    <property type="entry name" value="DNA ALKYLATION REPAIR PROTEIN"/>
    <property type="match status" value="1"/>
</dbReference>
<name>A0A0A1U4K6_ENTIV</name>
<evidence type="ECO:0008006" key="3">
    <source>
        <dbReference type="Google" id="ProtNLM"/>
    </source>
</evidence>
<proteinExistence type="predicted"/>
<dbReference type="OrthoDB" id="10029550at2759"/>
<reference evidence="1 2" key="1">
    <citation type="submission" date="2012-10" db="EMBL/GenBank/DDBJ databases">
        <authorList>
            <person name="Zafar N."/>
            <person name="Inman J."/>
            <person name="Hall N."/>
            <person name="Lorenzi H."/>
            <person name="Caler E."/>
        </authorList>
    </citation>
    <scope>NUCLEOTIDE SEQUENCE [LARGE SCALE GENOMIC DNA]</scope>
    <source>
        <strain evidence="1 2">IP1</strain>
    </source>
</reference>
<accession>A0A0A1U4K6</accession>
<dbReference type="KEGG" id="eiv:EIN_485880"/>
<evidence type="ECO:0000313" key="1">
    <source>
        <dbReference type="EMBL" id="ELP89186.1"/>
    </source>
</evidence>
<dbReference type="Pfam" id="PF08713">
    <property type="entry name" value="DNA_alkylation"/>
    <property type="match status" value="1"/>
</dbReference>
<dbReference type="CDD" id="cd06561">
    <property type="entry name" value="AlkD_like"/>
    <property type="match status" value="1"/>
</dbReference>
<dbReference type="OMA" id="NWDLVDT"/>
<sequence length="245" mass="28433">MTEIIEKLKENTDTEKSKILMRFFKTGKGEYGEGDIFIGVPMPKIREIVKTSMKAFVIRKKLVSGKTVEDLLNIAKVLLENTIHEVRVAGGEVLKIAKDIDAQKVYQFYIENTSRFNNWDLVDLTCISIVGGYLENKDKSILYQFAESDNLWERRISIVSTLYFIRKRKFKDALKLCRILQDDEHDLIHKACGWMLREIGKKNEKTLTDYLDENGCVMPAITRAYACEKLSPKQKEYYKTLAKKK</sequence>
<dbReference type="VEuPathDB" id="AmoebaDB:EIN_485880"/>
<dbReference type="RefSeq" id="XP_004255957.1">
    <property type="nucleotide sequence ID" value="XM_004255909.1"/>
</dbReference>
<dbReference type="Gene3D" id="1.25.10.90">
    <property type="match status" value="1"/>
</dbReference>
<dbReference type="InterPro" id="IPR016024">
    <property type="entry name" value="ARM-type_fold"/>
</dbReference>
<gene>
    <name evidence="1" type="ORF">EIN_485880</name>
</gene>
<protein>
    <recommendedName>
        <fullName evidence="3">DNA alkylation repair enzyme</fullName>
    </recommendedName>
</protein>
<keyword evidence="2" id="KW-1185">Reference proteome</keyword>
<dbReference type="PANTHER" id="PTHR34070">
    <property type="entry name" value="ARMADILLO-TYPE FOLD"/>
    <property type="match status" value="1"/>
</dbReference>
<dbReference type="EMBL" id="KB206670">
    <property type="protein sequence ID" value="ELP89186.1"/>
    <property type="molecule type" value="Genomic_DNA"/>
</dbReference>
<dbReference type="InterPro" id="IPR014825">
    <property type="entry name" value="DNA_alkylation"/>
</dbReference>
<dbReference type="SUPFAM" id="SSF48371">
    <property type="entry name" value="ARM repeat"/>
    <property type="match status" value="1"/>
</dbReference>